<feature type="coiled-coil region" evidence="1">
    <location>
        <begin position="23"/>
        <end position="50"/>
    </location>
</feature>
<proteinExistence type="predicted"/>
<keyword evidence="1" id="KW-0175">Coiled coil</keyword>
<gene>
    <name evidence="2" type="ORF">GmarT_43610</name>
</gene>
<protein>
    <submittedName>
        <fullName evidence="2">Uncharacterized protein</fullName>
    </submittedName>
</protein>
<dbReference type="RefSeq" id="WP_002643928.1">
    <property type="nucleotide sequence ID" value="NZ_CP036353.1"/>
</dbReference>
<dbReference type="Proteomes" id="UP000322887">
    <property type="component" value="Chromosome"/>
</dbReference>
<sequence>MEGFTWIFGLMGFSLGAGALAEANRLSTLVKALETRIASLEENTESQQESSGTSK</sequence>
<name>A0ABX5YSD2_9PLAN</name>
<reference evidence="2 3" key="1">
    <citation type="submission" date="2019-08" db="EMBL/GenBank/DDBJ databases">
        <title>Deep-cultivation of Planctomycetes and their phenomic and genomic characterization uncovers novel biology.</title>
        <authorList>
            <person name="Wiegand S."/>
            <person name="Jogler M."/>
            <person name="Boedeker C."/>
            <person name="Pinto D."/>
            <person name="Vollmers J."/>
            <person name="Rivas-Marin E."/>
            <person name="Kohn T."/>
            <person name="Peeters S.H."/>
            <person name="Heuer A."/>
            <person name="Rast P."/>
            <person name="Oberbeckmann S."/>
            <person name="Bunk B."/>
            <person name="Jeske O."/>
            <person name="Meyerdierks A."/>
            <person name="Storesund J.E."/>
            <person name="Kallscheuer N."/>
            <person name="Luecker S."/>
            <person name="Lage O.M."/>
            <person name="Pohl T."/>
            <person name="Merkel B.J."/>
            <person name="Hornburger P."/>
            <person name="Mueller R.-W."/>
            <person name="Bruemmer F."/>
            <person name="Labrenz M."/>
            <person name="Spormann A.M."/>
            <person name="Op den Camp H."/>
            <person name="Overmann J."/>
            <person name="Amann R."/>
            <person name="Jetten M.S.M."/>
            <person name="Mascher T."/>
            <person name="Medema M.H."/>
            <person name="Devos D.P."/>
            <person name="Kaster A.-K."/>
            <person name="Ovreas L."/>
            <person name="Rohde M."/>
            <person name="Galperin M.Y."/>
            <person name="Jogler C."/>
        </authorList>
    </citation>
    <scope>NUCLEOTIDE SEQUENCE [LARGE SCALE GENOMIC DNA]</scope>
    <source>
        <strain evidence="2 3">DSM 8797</strain>
    </source>
</reference>
<evidence type="ECO:0000256" key="1">
    <source>
        <dbReference type="SAM" id="Coils"/>
    </source>
</evidence>
<organism evidence="2 3">
    <name type="scientific">Gimesia maris</name>
    <dbReference type="NCBI Taxonomy" id="122"/>
    <lineage>
        <taxon>Bacteria</taxon>
        <taxon>Pseudomonadati</taxon>
        <taxon>Planctomycetota</taxon>
        <taxon>Planctomycetia</taxon>
        <taxon>Planctomycetales</taxon>
        <taxon>Planctomycetaceae</taxon>
        <taxon>Gimesia</taxon>
    </lineage>
</organism>
<evidence type="ECO:0000313" key="3">
    <source>
        <dbReference type="Proteomes" id="UP000322887"/>
    </source>
</evidence>
<accession>A0ABX5YSD2</accession>
<keyword evidence="3" id="KW-1185">Reference proteome</keyword>
<dbReference type="GeneID" id="98650510"/>
<dbReference type="EMBL" id="CP042910">
    <property type="protein sequence ID" value="QEG18472.1"/>
    <property type="molecule type" value="Genomic_DNA"/>
</dbReference>
<evidence type="ECO:0000313" key="2">
    <source>
        <dbReference type="EMBL" id="QEG18472.1"/>
    </source>
</evidence>